<dbReference type="Pfam" id="PF00126">
    <property type="entry name" value="HTH_1"/>
    <property type="match status" value="1"/>
</dbReference>
<accession>A0A2N9VV20</accession>
<dbReference type="InterPro" id="IPR000847">
    <property type="entry name" value="LysR_HTH_N"/>
</dbReference>
<evidence type="ECO:0000256" key="3">
    <source>
        <dbReference type="ARBA" id="ARBA00023125"/>
    </source>
</evidence>
<dbReference type="InterPro" id="IPR036388">
    <property type="entry name" value="WH-like_DNA-bd_sf"/>
</dbReference>
<keyword evidence="4" id="KW-0010">Activator</keyword>
<evidence type="ECO:0000313" key="7">
    <source>
        <dbReference type="EMBL" id="PIO43338.1"/>
    </source>
</evidence>
<dbReference type="InterPro" id="IPR036390">
    <property type="entry name" value="WH_DNA-bd_sf"/>
</dbReference>
<evidence type="ECO:0000256" key="4">
    <source>
        <dbReference type="ARBA" id="ARBA00023159"/>
    </source>
</evidence>
<dbReference type="InterPro" id="IPR005119">
    <property type="entry name" value="LysR_subst-bd"/>
</dbReference>
<protein>
    <submittedName>
        <fullName evidence="7">Transcriptional regulator</fullName>
    </submittedName>
</protein>
<dbReference type="PROSITE" id="PS50931">
    <property type="entry name" value="HTH_LYSR"/>
    <property type="match status" value="1"/>
</dbReference>
<dbReference type="PANTHER" id="PTHR30293:SF0">
    <property type="entry name" value="NITROGEN ASSIMILATION REGULATORY PROTEIN NAC"/>
    <property type="match status" value="1"/>
</dbReference>
<dbReference type="AlphaFoldDB" id="A0A2N9VV20"/>
<dbReference type="Proteomes" id="UP000232163">
    <property type="component" value="Unassembled WGS sequence"/>
</dbReference>
<dbReference type="GO" id="GO:0003677">
    <property type="term" value="F:DNA binding"/>
    <property type="evidence" value="ECO:0007669"/>
    <property type="project" value="UniProtKB-KW"/>
</dbReference>
<organism evidence="7 8">
    <name type="scientific">Phyllobacterium zundukense</name>
    <dbReference type="NCBI Taxonomy" id="1867719"/>
    <lineage>
        <taxon>Bacteria</taxon>
        <taxon>Pseudomonadati</taxon>
        <taxon>Pseudomonadota</taxon>
        <taxon>Alphaproteobacteria</taxon>
        <taxon>Hyphomicrobiales</taxon>
        <taxon>Phyllobacteriaceae</taxon>
        <taxon>Phyllobacterium</taxon>
    </lineage>
</organism>
<proteinExistence type="inferred from homology"/>
<dbReference type="SUPFAM" id="SSF53850">
    <property type="entry name" value="Periplasmic binding protein-like II"/>
    <property type="match status" value="1"/>
</dbReference>
<keyword evidence="8" id="KW-1185">Reference proteome</keyword>
<feature type="domain" description="HTH lysR-type" evidence="6">
    <location>
        <begin position="1"/>
        <end position="60"/>
    </location>
</feature>
<evidence type="ECO:0000259" key="6">
    <source>
        <dbReference type="PROSITE" id="PS50931"/>
    </source>
</evidence>
<keyword evidence="5" id="KW-0804">Transcription</keyword>
<comment type="similarity">
    <text evidence="1">Belongs to the LysR transcriptional regulatory family.</text>
</comment>
<dbReference type="RefSeq" id="WP_100002282.1">
    <property type="nucleotide sequence ID" value="NZ_CP017942.1"/>
</dbReference>
<name>A0A2N9VV20_9HYPH</name>
<evidence type="ECO:0000256" key="1">
    <source>
        <dbReference type="ARBA" id="ARBA00009437"/>
    </source>
</evidence>
<evidence type="ECO:0000313" key="8">
    <source>
        <dbReference type="Proteomes" id="UP000232163"/>
    </source>
</evidence>
<dbReference type="FunFam" id="1.10.10.10:FF:000001">
    <property type="entry name" value="LysR family transcriptional regulator"/>
    <property type="match status" value="1"/>
</dbReference>
<dbReference type="PRINTS" id="PR00039">
    <property type="entry name" value="HTHLYSR"/>
</dbReference>
<keyword evidence="2" id="KW-0805">Transcription regulation</keyword>
<dbReference type="OrthoDB" id="7216893at2"/>
<dbReference type="GO" id="GO:0003700">
    <property type="term" value="F:DNA-binding transcription factor activity"/>
    <property type="evidence" value="ECO:0007669"/>
    <property type="project" value="InterPro"/>
</dbReference>
<dbReference type="KEGG" id="pht:BLM14_22995"/>
<keyword evidence="3" id="KW-0238">DNA-binding</keyword>
<gene>
    <name evidence="7" type="ORF">B5P45_18615</name>
</gene>
<dbReference type="Gene3D" id="1.10.10.10">
    <property type="entry name" value="Winged helix-like DNA-binding domain superfamily/Winged helix DNA-binding domain"/>
    <property type="match status" value="1"/>
</dbReference>
<dbReference type="GO" id="GO:2000142">
    <property type="term" value="P:regulation of DNA-templated transcription initiation"/>
    <property type="evidence" value="ECO:0007669"/>
    <property type="project" value="TreeGrafter"/>
</dbReference>
<sequence length="312" mass="33594">MTLDLLKMRYFAKIAELGSFTRASSDLGVAQPALSLHMRGLEEQLGVQLLNRTPRGVVATEAGQTLLSHAQAILRALDQAEAATKEQAKYPTGDVSLGILSSICPTLSIPVIKECSECFPKVRLTISEGDSQALRVAVDTRVHDLAVTLDSVAKSTSAPLFEEMLYVIGPSGAFASDATLTVEEALDLPLILPTRRHGIRILLERQALMFGRELNIVREIEGVATTKAAIRAGLGLTILGRGAIHADRENRSLSAIALTHPGLTRRLVLDMPVNHPPSRAVIEVRKILLAVVRKLGAEGHWTCLSPKLSGTL</sequence>
<evidence type="ECO:0000256" key="5">
    <source>
        <dbReference type="ARBA" id="ARBA00023163"/>
    </source>
</evidence>
<dbReference type="Pfam" id="PF03466">
    <property type="entry name" value="LysR_substrate"/>
    <property type="match status" value="1"/>
</dbReference>
<dbReference type="SUPFAM" id="SSF46785">
    <property type="entry name" value="Winged helix' DNA-binding domain"/>
    <property type="match status" value="1"/>
</dbReference>
<reference evidence="7 8" key="1">
    <citation type="journal article" date="2017" name="Int J Environ Stud">
        <title>Does the Miocene-Pliocene relict legume Oxytropis triphylla form nitrogen-fixing nodules with a combination of bacterial strains?</title>
        <authorList>
            <person name="Safronova V."/>
            <person name="Belimov A."/>
            <person name="Sazanova A."/>
            <person name="Kuznetsova I."/>
            <person name="Popova J."/>
            <person name="Andronov E."/>
            <person name="Verkhozina A."/>
            <person name="Tikhonovich I."/>
        </authorList>
    </citation>
    <scope>NUCLEOTIDE SEQUENCE [LARGE SCALE GENOMIC DNA]</scope>
    <source>
        <strain evidence="7 8">Tri-38</strain>
    </source>
</reference>
<evidence type="ECO:0000256" key="2">
    <source>
        <dbReference type="ARBA" id="ARBA00023015"/>
    </source>
</evidence>
<dbReference type="EMBL" id="MZMT01000042">
    <property type="protein sequence ID" value="PIO43338.1"/>
    <property type="molecule type" value="Genomic_DNA"/>
</dbReference>
<dbReference type="Gene3D" id="3.40.190.290">
    <property type="match status" value="1"/>
</dbReference>
<dbReference type="PANTHER" id="PTHR30293">
    <property type="entry name" value="TRANSCRIPTIONAL REGULATORY PROTEIN NAC-RELATED"/>
    <property type="match status" value="1"/>
</dbReference>
<comment type="caution">
    <text evidence="7">The sequence shown here is derived from an EMBL/GenBank/DDBJ whole genome shotgun (WGS) entry which is preliminary data.</text>
</comment>